<dbReference type="GO" id="GO:0003700">
    <property type="term" value="F:DNA-binding transcription factor activity"/>
    <property type="evidence" value="ECO:0007669"/>
    <property type="project" value="TreeGrafter"/>
</dbReference>
<organism evidence="1 2">
    <name type="scientific">Calditerrivibrio nitroreducens</name>
    <dbReference type="NCBI Taxonomy" id="477976"/>
    <lineage>
        <taxon>Bacteria</taxon>
        <taxon>Pseudomonadati</taxon>
        <taxon>Deferribacterota</taxon>
        <taxon>Deferribacteres</taxon>
        <taxon>Deferribacterales</taxon>
        <taxon>Calditerrivibrionaceae</taxon>
    </lineage>
</organism>
<gene>
    <name evidence="1" type="ORF">C0187_03620</name>
</gene>
<name>A0A2J6WMJ8_9BACT</name>
<sequence>MSLIKKEVDYAIRIIAYLLGKDELVKMEEISEKLFISQPNTIKIIHKLSRCGIIRTKTGKNGGIILQKEVFDLSIYDILTCMGFEAEINVCVNIPESCKLNPICRITHFFAEIQYDIIERLKNAKIKDFIFDNKALDKIGGMYE</sequence>
<proteinExistence type="predicted"/>
<dbReference type="PANTHER" id="PTHR33221:SF14">
    <property type="entry name" value="HTH-TYPE TRANSCRIPTIONAL REGULATOR AQ_268-RELATED"/>
    <property type="match status" value="1"/>
</dbReference>
<dbReference type="InterPro" id="IPR030489">
    <property type="entry name" value="TR_Rrf2-type_CS"/>
</dbReference>
<evidence type="ECO:0000313" key="1">
    <source>
        <dbReference type="EMBL" id="PMP71598.1"/>
    </source>
</evidence>
<dbReference type="PROSITE" id="PS51197">
    <property type="entry name" value="HTH_RRF2_2"/>
    <property type="match status" value="1"/>
</dbReference>
<comment type="caution">
    <text evidence="1">The sequence shown here is derived from an EMBL/GenBank/DDBJ whole genome shotgun (WGS) entry which is preliminary data.</text>
</comment>
<dbReference type="InterPro" id="IPR036390">
    <property type="entry name" value="WH_DNA-bd_sf"/>
</dbReference>
<dbReference type="InterPro" id="IPR000944">
    <property type="entry name" value="Tscrpt_reg_Rrf2"/>
</dbReference>
<dbReference type="Gene3D" id="1.10.10.10">
    <property type="entry name" value="Winged helix-like DNA-binding domain superfamily/Winged helix DNA-binding domain"/>
    <property type="match status" value="1"/>
</dbReference>
<accession>A0A2J6WMJ8</accession>
<protein>
    <submittedName>
        <fullName evidence="1">Rrf2 family transcriptional regulator</fullName>
    </submittedName>
</protein>
<reference evidence="1 2" key="1">
    <citation type="submission" date="2018-01" db="EMBL/GenBank/DDBJ databases">
        <title>Metagenomic assembled genomes from two thermal pools in the Uzon Caldera, Kamchatka, Russia.</title>
        <authorList>
            <person name="Wilkins L."/>
            <person name="Ettinger C."/>
        </authorList>
    </citation>
    <scope>NUCLEOTIDE SEQUENCE [LARGE SCALE GENOMIC DNA]</scope>
    <source>
        <strain evidence="1">ZAV-05</strain>
    </source>
</reference>
<dbReference type="RefSeq" id="WP_424605447.1">
    <property type="nucleotide sequence ID" value="NZ_JBNAVA010000004.1"/>
</dbReference>
<dbReference type="AlphaFoldDB" id="A0A2J6WMJ8"/>
<evidence type="ECO:0000313" key="2">
    <source>
        <dbReference type="Proteomes" id="UP000242881"/>
    </source>
</evidence>
<dbReference type="PANTHER" id="PTHR33221">
    <property type="entry name" value="WINGED HELIX-TURN-HELIX TRANSCRIPTIONAL REGULATOR, RRF2 FAMILY"/>
    <property type="match status" value="1"/>
</dbReference>
<dbReference type="Proteomes" id="UP000242881">
    <property type="component" value="Unassembled WGS sequence"/>
</dbReference>
<dbReference type="GO" id="GO:0005829">
    <property type="term" value="C:cytosol"/>
    <property type="evidence" value="ECO:0007669"/>
    <property type="project" value="TreeGrafter"/>
</dbReference>
<dbReference type="SUPFAM" id="SSF46785">
    <property type="entry name" value="Winged helix' DNA-binding domain"/>
    <property type="match status" value="1"/>
</dbReference>
<dbReference type="Pfam" id="PF02082">
    <property type="entry name" value="Rrf2"/>
    <property type="match status" value="1"/>
</dbReference>
<dbReference type="PROSITE" id="PS01332">
    <property type="entry name" value="HTH_RRF2_1"/>
    <property type="match status" value="1"/>
</dbReference>
<dbReference type="InterPro" id="IPR036388">
    <property type="entry name" value="WH-like_DNA-bd_sf"/>
</dbReference>
<dbReference type="EMBL" id="PNIN01000038">
    <property type="protein sequence ID" value="PMP71598.1"/>
    <property type="molecule type" value="Genomic_DNA"/>
</dbReference>